<protein>
    <recommendedName>
        <fullName evidence="3">Lipoprotein</fullName>
    </recommendedName>
</protein>
<dbReference type="PROSITE" id="PS51257">
    <property type="entry name" value="PROKAR_LIPOPROTEIN"/>
    <property type="match status" value="1"/>
</dbReference>
<proteinExistence type="predicted"/>
<evidence type="ECO:0000313" key="2">
    <source>
        <dbReference type="Proteomes" id="UP000585258"/>
    </source>
</evidence>
<name>A0A7X0SFY4_9CLOT</name>
<organism evidence="1 2">
    <name type="scientific">Clostridium gasigenes</name>
    <dbReference type="NCBI Taxonomy" id="94869"/>
    <lineage>
        <taxon>Bacteria</taxon>
        <taxon>Bacillati</taxon>
        <taxon>Bacillota</taxon>
        <taxon>Clostridia</taxon>
        <taxon>Eubacteriales</taxon>
        <taxon>Clostridiaceae</taxon>
        <taxon>Clostridium</taxon>
    </lineage>
</organism>
<dbReference type="RefSeq" id="WP_185165820.1">
    <property type="nucleotide sequence ID" value="NZ_JACKWY010000039.1"/>
</dbReference>
<dbReference type="EMBL" id="JACKWY010000039">
    <property type="protein sequence ID" value="MBB6716900.1"/>
    <property type="molecule type" value="Genomic_DNA"/>
</dbReference>
<comment type="caution">
    <text evidence="1">The sequence shown here is derived from an EMBL/GenBank/DDBJ whole genome shotgun (WGS) entry which is preliminary data.</text>
</comment>
<gene>
    <name evidence="1" type="ORF">H7E68_19720</name>
</gene>
<dbReference type="AlphaFoldDB" id="A0A7X0SFY4"/>
<accession>A0A7X0SFY4</accession>
<sequence>MAKEKLKKKYMMLGIVIMVGIGITLSGCGDKKSTGSSNEQGISDLNEDGVKNYKDAALKALEERYGEEFEIKQVGGTFTSRVHGKKLICNPISNPDKFCFVEVDSKSLEVYDDYTNRIMEIKLGKLLEENSKDIFGVDVRIKPTFDTVYDKHTFLGMEPIEFFKENTLGGAIHIFIKSDGNINKSEESIKVEKFINRLITLGLDERSIVAVWYCNKDVYSNIDSEFNQLQLRNNVTKFYNASENSYNGTYAEIKDNKLKQSVKEIEDNFDY</sequence>
<evidence type="ECO:0008006" key="3">
    <source>
        <dbReference type="Google" id="ProtNLM"/>
    </source>
</evidence>
<dbReference type="Proteomes" id="UP000585258">
    <property type="component" value="Unassembled WGS sequence"/>
</dbReference>
<reference evidence="1 2" key="1">
    <citation type="submission" date="2020-08" db="EMBL/GenBank/DDBJ databases">
        <title>Clostridia isolated from Swiss meat.</title>
        <authorList>
            <person name="Wambui J."/>
            <person name="Stevens M.J.A."/>
            <person name="Stephan R."/>
        </authorList>
    </citation>
    <scope>NUCLEOTIDE SEQUENCE [LARGE SCALE GENOMIC DNA]</scope>
    <source>
        <strain evidence="1 2">CM001</strain>
    </source>
</reference>
<evidence type="ECO:0000313" key="1">
    <source>
        <dbReference type="EMBL" id="MBB6716900.1"/>
    </source>
</evidence>